<gene>
    <name evidence="2" type="ORF">KI387_006917</name>
</gene>
<feature type="compositionally biased region" description="Polar residues" evidence="1">
    <location>
        <begin position="1"/>
        <end position="12"/>
    </location>
</feature>
<comment type="caution">
    <text evidence="2">The sequence shown here is derived from an EMBL/GenBank/DDBJ whole genome shotgun (WGS) entry which is preliminary data.</text>
</comment>
<evidence type="ECO:0000313" key="3">
    <source>
        <dbReference type="Proteomes" id="UP000824469"/>
    </source>
</evidence>
<organism evidence="2 3">
    <name type="scientific">Taxus chinensis</name>
    <name type="common">Chinese yew</name>
    <name type="synonym">Taxus wallichiana var. chinensis</name>
    <dbReference type="NCBI Taxonomy" id="29808"/>
    <lineage>
        <taxon>Eukaryota</taxon>
        <taxon>Viridiplantae</taxon>
        <taxon>Streptophyta</taxon>
        <taxon>Embryophyta</taxon>
        <taxon>Tracheophyta</taxon>
        <taxon>Spermatophyta</taxon>
        <taxon>Pinopsida</taxon>
        <taxon>Pinidae</taxon>
        <taxon>Conifers II</taxon>
        <taxon>Cupressales</taxon>
        <taxon>Taxaceae</taxon>
        <taxon>Taxus</taxon>
    </lineage>
</organism>
<sequence length="136" mass="14222">SSSHPAHDSASTVEPLPRDSSMCGVFENSSHPAGNFTSVVEPSSGGFSMVLESFFHPPAGTSKFVVEPVGTSTAILEPPPFNEIRGLAEEEIDLDLNLYFDSKDKTVGNISSSSSLMLENSHSAGASLSVVKPAPV</sequence>
<feature type="non-terminal residue" evidence="2">
    <location>
        <position position="136"/>
    </location>
</feature>
<protein>
    <submittedName>
        <fullName evidence="2">Uncharacterized protein</fullName>
    </submittedName>
</protein>
<reference evidence="2 3" key="1">
    <citation type="journal article" date="2021" name="Nat. Plants">
        <title>The Taxus genome provides insights into paclitaxel biosynthesis.</title>
        <authorList>
            <person name="Xiong X."/>
            <person name="Gou J."/>
            <person name="Liao Q."/>
            <person name="Li Y."/>
            <person name="Zhou Q."/>
            <person name="Bi G."/>
            <person name="Li C."/>
            <person name="Du R."/>
            <person name="Wang X."/>
            <person name="Sun T."/>
            <person name="Guo L."/>
            <person name="Liang H."/>
            <person name="Lu P."/>
            <person name="Wu Y."/>
            <person name="Zhang Z."/>
            <person name="Ro D.K."/>
            <person name="Shang Y."/>
            <person name="Huang S."/>
            <person name="Yan J."/>
        </authorList>
    </citation>
    <scope>NUCLEOTIDE SEQUENCE [LARGE SCALE GENOMIC DNA]</scope>
    <source>
        <strain evidence="2">Ta-2019</strain>
    </source>
</reference>
<accession>A0AA38GP00</accession>
<feature type="region of interest" description="Disordered" evidence="1">
    <location>
        <begin position="1"/>
        <end position="25"/>
    </location>
</feature>
<evidence type="ECO:0000313" key="2">
    <source>
        <dbReference type="EMBL" id="KAH9326739.1"/>
    </source>
</evidence>
<feature type="non-terminal residue" evidence="2">
    <location>
        <position position="1"/>
    </location>
</feature>
<dbReference type="AlphaFoldDB" id="A0AA38GP00"/>
<dbReference type="EMBL" id="JAHRHJ020000002">
    <property type="protein sequence ID" value="KAH9326739.1"/>
    <property type="molecule type" value="Genomic_DNA"/>
</dbReference>
<dbReference type="Proteomes" id="UP000824469">
    <property type="component" value="Unassembled WGS sequence"/>
</dbReference>
<keyword evidence="3" id="KW-1185">Reference proteome</keyword>
<name>A0AA38GP00_TAXCH</name>
<proteinExistence type="predicted"/>
<evidence type="ECO:0000256" key="1">
    <source>
        <dbReference type="SAM" id="MobiDB-lite"/>
    </source>
</evidence>